<evidence type="ECO:0000256" key="6">
    <source>
        <dbReference type="ARBA" id="ARBA00022989"/>
    </source>
</evidence>
<dbReference type="SUPFAM" id="SSF103481">
    <property type="entry name" value="Multidrug resistance efflux transporter EmrE"/>
    <property type="match status" value="2"/>
</dbReference>
<feature type="transmembrane region" description="Helical" evidence="8">
    <location>
        <begin position="114"/>
        <end position="131"/>
    </location>
</feature>
<feature type="transmembrane region" description="Helical" evidence="8">
    <location>
        <begin position="253"/>
        <end position="272"/>
    </location>
</feature>
<evidence type="ECO:0000256" key="8">
    <source>
        <dbReference type="SAM" id="Phobius"/>
    </source>
</evidence>
<feature type="transmembrane region" description="Helical" evidence="8">
    <location>
        <begin position="224"/>
        <end position="246"/>
    </location>
</feature>
<keyword evidence="3" id="KW-0813">Transport</keyword>
<dbReference type="AlphaFoldDB" id="A0AA41XAT3"/>
<keyword evidence="7 8" id="KW-0472">Membrane</keyword>
<evidence type="ECO:0000256" key="5">
    <source>
        <dbReference type="ARBA" id="ARBA00022692"/>
    </source>
</evidence>
<feature type="transmembrane region" description="Helical" evidence="8">
    <location>
        <begin position="197"/>
        <end position="218"/>
    </location>
</feature>
<dbReference type="Pfam" id="PF00892">
    <property type="entry name" value="EamA"/>
    <property type="match status" value="1"/>
</dbReference>
<dbReference type="EMBL" id="JANLCK010000001">
    <property type="protein sequence ID" value="MCS5724824.1"/>
    <property type="molecule type" value="Genomic_DNA"/>
</dbReference>
<name>A0AA41XAT3_9MICO</name>
<protein>
    <submittedName>
        <fullName evidence="10">EamA family transporter RarD</fullName>
    </submittedName>
</protein>
<feature type="transmembrane region" description="Helical" evidence="8">
    <location>
        <begin position="161"/>
        <end position="177"/>
    </location>
</feature>
<dbReference type="PANTHER" id="PTHR22911">
    <property type="entry name" value="ACYL-MALONYL CONDENSING ENZYME-RELATED"/>
    <property type="match status" value="1"/>
</dbReference>
<dbReference type="RefSeq" id="WP_259525259.1">
    <property type="nucleotide sequence ID" value="NZ_JANLCK010000001.1"/>
</dbReference>
<dbReference type="InterPro" id="IPR004626">
    <property type="entry name" value="RarD"/>
</dbReference>
<dbReference type="GO" id="GO:0005886">
    <property type="term" value="C:plasma membrane"/>
    <property type="evidence" value="ECO:0007669"/>
    <property type="project" value="UniProtKB-SubCell"/>
</dbReference>
<dbReference type="InterPro" id="IPR000620">
    <property type="entry name" value="EamA_dom"/>
</dbReference>
<proteinExistence type="inferred from homology"/>
<evidence type="ECO:0000256" key="3">
    <source>
        <dbReference type="ARBA" id="ARBA00022448"/>
    </source>
</evidence>
<feature type="transmembrane region" description="Helical" evidence="8">
    <location>
        <begin position="51"/>
        <end position="70"/>
    </location>
</feature>
<comment type="similarity">
    <text evidence="2">Belongs to the EamA transporter family.</text>
</comment>
<feature type="transmembrane region" description="Helical" evidence="8">
    <location>
        <begin position="284"/>
        <end position="302"/>
    </location>
</feature>
<accession>A0AA41XAT3</accession>
<dbReference type="PANTHER" id="PTHR22911:SF137">
    <property type="entry name" value="SOLUTE CARRIER FAMILY 35 MEMBER G2-RELATED"/>
    <property type="match status" value="1"/>
</dbReference>
<keyword evidence="6 8" id="KW-1133">Transmembrane helix</keyword>
<reference evidence="10" key="1">
    <citation type="submission" date="2022-08" db="EMBL/GenBank/DDBJ databases">
        <authorList>
            <person name="Deng Y."/>
            <person name="Han X.-F."/>
            <person name="Zhang Y.-Q."/>
        </authorList>
    </citation>
    <scope>NUCLEOTIDE SEQUENCE</scope>
    <source>
        <strain evidence="10">CPCC 203407</strain>
    </source>
</reference>
<evidence type="ECO:0000313" key="10">
    <source>
        <dbReference type="EMBL" id="MCS5724824.1"/>
    </source>
</evidence>
<dbReference type="InterPro" id="IPR037185">
    <property type="entry name" value="EmrE-like"/>
</dbReference>
<dbReference type="NCBIfam" id="TIGR00688">
    <property type="entry name" value="rarD"/>
    <property type="match status" value="1"/>
</dbReference>
<comment type="subcellular location">
    <subcellularLocation>
        <location evidence="1">Cell membrane</location>
        <topology evidence="1">Multi-pass membrane protein</topology>
    </subcellularLocation>
</comment>
<sequence length="321" mass="33946">MPPSPLAIAGTESEKFRSGLLNAVGAYALWGIFPLYFLLLRPASGFEIVGWRILFSLVFCALLLTVTRAWPAFLAIARQGRLLGLMAVAAVLIYINWQTYILATLAGQVVETSLGYFINPIVTVLLGVLVLHERLRRMQWVAIAISAIAVLVLAFGHGSVPWVALVLAGSFGSYGLVKKHVGPRVDAVSGLTLETAWLAPVAVVVLVLVGQFGPGGIVLGSAGWGHSVLIVLSGVATALPLLLFAAAARRLPLIWVGLVQFIAPVIQFVIGVVVLGEPMPPERWAGFVIVWVALVILVIDMVRAAGRARGAASTAVEGPIG</sequence>
<organism evidence="10 11">
    <name type="scientific">Herbiconiux oxytropis</name>
    <dbReference type="NCBI Taxonomy" id="2970915"/>
    <lineage>
        <taxon>Bacteria</taxon>
        <taxon>Bacillati</taxon>
        <taxon>Actinomycetota</taxon>
        <taxon>Actinomycetes</taxon>
        <taxon>Micrococcales</taxon>
        <taxon>Microbacteriaceae</taxon>
        <taxon>Herbiconiux</taxon>
    </lineage>
</organism>
<gene>
    <name evidence="10" type="primary">rarD</name>
    <name evidence="10" type="ORF">N1028_02840</name>
</gene>
<evidence type="ECO:0000313" key="11">
    <source>
        <dbReference type="Proteomes" id="UP001165587"/>
    </source>
</evidence>
<keyword evidence="5 8" id="KW-0812">Transmembrane</keyword>
<dbReference type="Proteomes" id="UP001165587">
    <property type="component" value="Unassembled WGS sequence"/>
</dbReference>
<keyword evidence="4" id="KW-1003">Cell membrane</keyword>
<feature type="transmembrane region" description="Helical" evidence="8">
    <location>
        <begin position="82"/>
        <end position="102"/>
    </location>
</feature>
<feature type="transmembrane region" description="Helical" evidence="8">
    <location>
        <begin position="20"/>
        <end position="39"/>
    </location>
</feature>
<evidence type="ECO:0000259" key="9">
    <source>
        <dbReference type="Pfam" id="PF00892"/>
    </source>
</evidence>
<feature type="domain" description="EamA" evidence="9">
    <location>
        <begin position="18"/>
        <end position="154"/>
    </location>
</feature>
<evidence type="ECO:0000256" key="1">
    <source>
        <dbReference type="ARBA" id="ARBA00004651"/>
    </source>
</evidence>
<comment type="caution">
    <text evidence="10">The sequence shown here is derived from an EMBL/GenBank/DDBJ whole genome shotgun (WGS) entry which is preliminary data.</text>
</comment>
<evidence type="ECO:0000256" key="7">
    <source>
        <dbReference type="ARBA" id="ARBA00023136"/>
    </source>
</evidence>
<evidence type="ECO:0000256" key="4">
    <source>
        <dbReference type="ARBA" id="ARBA00022475"/>
    </source>
</evidence>
<feature type="transmembrane region" description="Helical" evidence="8">
    <location>
        <begin position="138"/>
        <end position="155"/>
    </location>
</feature>
<keyword evidence="11" id="KW-1185">Reference proteome</keyword>
<evidence type="ECO:0000256" key="2">
    <source>
        <dbReference type="ARBA" id="ARBA00007362"/>
    </source>
</evidence>